<feature type="transmembrane region" description="Helical" evidence="1">
    <location>
        <begin position="48"/>
        <end position="70"/>
    </location>
</feature>
<evidence type="ECO:0000256" key="1">
    <source>
        <dbReference type="SAM" id="Phobius"/>
    </source>
</evidence>
<feature type="transmembrane region" description="Helical" evidence="1">
    <location>
        <begin position="226"/>
        <end position="248"/>
    </location>
</feature>
<evidence type="ECO:0000313" key="3">
    <source>
        <dbReference type="EMBL" id="PSL48141.1"/>
    </source>
</evidence>
<feature type="transmembrane region" description="Helical" evidence="1">
    <location>
        <begin position="323"/>
        <end position="339"/>
    </location>
</feature>
<dbReference type="Proteomes" id="UP000240971">
    <property type="component" value="Unassembled WGS sequence"/>
</dbReference>
<sequence>MNLLPITGDLVRAFGWTILHSMWQAFFVYACLQVVLKLWPLASARIKYNLSLLSLSGIFTWFLITLYMHVQRLQEARTFAIQLSGDHQLPGTATTFPAVYASQDPLMWLFPNLEVCFPILVTLYVAGMIVMTIKLLSDLFQLQKIRTTKVQPMGAAWDKHLDKLAAQLQIPRKVKLLISRHVQVPVMMGFLKPLILLPVAMVNNLTEEQLEAILLHELAHIKRNDYLLNIFQSIVETILFFNPFIWLISKTIRLEREHCCDDLVITSTVQPLHYARALVALEEYRLTANPLTMAVADNRQHLFHRIKRIMEMKTKHLNYSQKFLAVLIIATGLVSIAWLNPAKGKDHETAQVKEKQVTKQVAPQTSVVVAVNTTQQVTATPAINSYKYCLAAAVRDTLDPTEPVIPPTLPVAPTPLAPLTPVEPLTRIEPSPDVEVVDNSQEVVIDSSAPRSKQIRSTINVRVAKDPKTGKQQTISSQTTYNDDSWVNKEEIKKQICEAQRNVQQAMKQLHEVDMKRVQAEVKAATEKIDWKAFSVDVQKAQQEATAALKSIDWDKINSEVKNAYKSVDWNDMSEKMHRDLTAGKLMAEKARKEAEINMELARKRRAEGLLAAKQGREDAWNAREAEGRAKEATGRARAAAGRAKVAAEKAHASSQQYREMINKMAADNLLDTKTNYTIEKNSTGLYINGVKQPANVADKYNSYLTQKNITIKGSPDNLNINAEN</sequence>
<evidence type="ECO:0000259" key="2">
    <source>
        <dbReference type="Pfam" id="PF05569"/>
    </source>
</evidence>
<reference evidence="3 4" key="1">
    <citation type="submission" date="2018-03" db="EMBL/GenBank/DDBJ databases">
        <title>Genomic Encyclopedia of Archaeal and Bacterial Type Strains, Phase II (KMG-II): from individual species to whole genera.</title>
        <authorList>
            <person name="Goeker M."/>
        </authorList>
    </citation>
    <scope>NUCLEOTIDE SEQUENCE [LARGE SCALE GENOMIC DNA]</scope>
    <source>
        <strain evidence="3 4">DSM 24859</strain>
    </source>
</reference>
<accession>A0A2P8HPJ8</accession>
<dbReference type="OrthoDB" id="15218at2"/>
<proteinExistence type="predicted"/>
<dbReference type="InterPro" id="IPR008756">
    <property type="entry name" value="Peptidase_M56"/>
</dbReference>
<keyword evidence="1" id="KW-0472">Membrane</keyword>
<dbReference type="AlphaFoldDB" id="A0A2P8HPJ8"/>
<dbReference type="PANTHER" id="PTHR34978:SF3">
    <property type="entry name" value="SLR0241 PROTEIN"/>
    <property type="match status" value="1"/>
</dbReference>
<name>A0A2P8HPJ8_CHINA</name>
<keyword evidence="1" id="KW-1133">Transmembrane helix</keyword>
<keyword evidence="1" id="KW-0812">Transmembrane</keyword>
<feature type="transmembrane region" description="Helical" evidence="1">
    <location>
        <begin position="182"/>
        <end position="206"/>
    </location>
</feature>
<feature type="domain" description="Peptidase M56" evidence="2">
    <location>
        <begin position="118"/>
        <end position="308"/>
    </location>
</feature>
<dbReference type="PANTHER" id="PTHR34978">
    <property type="entry name" value="POSSIBLE SENSOR-TRANSDUCER PROTEIN BLAR"/>
    <property type="match status" value="1"/>
</dbReference>
<dbReference type="Pfam" id="PF05569">
    <property type="entry name" value="Peptidase_M56"/>
    <property type="match status" value="1"/>
</dbReference>
<feature type="transmembrane region" description="Helical" evidence="1">
    <location>
        <begin position="117"/>
        <end position="136"/>
    </location>
</feature>
<dbReference type="CDD" id="cd07341">
    <property type="entry name" value="M56_BlaR1_MecR1_like"/>
    <property type="match status" value="1"/>
</dbReference>
<feature type="transmembrane region" description="Helical" evidence="1">
    <location>
        <begin position="13"/>
        <end position="36"/>
    </location>
</feature>
<evidence type="ECO:0000313" key="4">
    <source>
        <dbReference type="Proteomes" id="UP000240971"/>
    </source>
</evidence>
<dbReference type="EMBL" id="PYAW01000002">
    <property type="protein sequence ID" value="PSL48141.1"/>
    <property type="molecule type" value="Genomic_DNA"/>
</dbReference>
<keyword evidence="4" id="KW-1185">Reference proteome</keyword>
<dbReference type="RefSeq" id="WP_106528546.1">
    <property type="nucleotide sequence ID" value="NZ_PYAW01000002.1"/>
</dbReference>
<dbReference type="Gene3D" id="3.30.2010.10">
    <property type="entry name" value="Metalloproteases ('zincins'), catalytic domain"/>
    <property type="match status" value="1"/>
</dbReference>
<protein>
    <submittedName>
        <fullName evidence="3">Beta-lactamase regulating signal transducer with metallopeptidase domain</fullName>
    </submittedName>
</protein>
<organism evidence="3 4">
    <name type="scientific">Chitinophaga niastensis</name>
    <dbReference type="NCBI Taxonomy" id="536980"/>
    <lineage>
        <taxon>Bacteria</taxon>
        <taxon>Pseudomonadati</taxon>
        <taxon>Bacteroidota</taxon>
        <taxon>Chitinophagia</taxon>
        <taxon>Chitinophagales</taxon>
        <taxon>Chitinophagaceae</taxon>
        <taxon>Chitinophaga</taxon>
    </lineage>
</organism>
<comment type="caution">
    <text evidence="3">The sequence shown here is derived from an EMBL/GenBank/DDBJ whole genome shotgun (WGS) entry which is preliminary data.</text>
</comment>
<gene>
    <name evidence="3" type="ORF">CLV51_1021003</name>
</gene>
<dbReference type="InterPro" id="IPR052173">
    <property type="entry name" value="Beta-lactam_resp_regulator"/>
</dbReference>